<dbReference type="InterPro" id="IPR002523">
    <property type="entry name" value="MgTranspt_CorA/ZnTranspt_ZntB"/>
</dbReference>
<keyword evidence="4 12" id="KW-1003">Cell membrane</keyword>
<gene>
    <name evidence="12" type="primary">corA</name>
    <name evidence="13" type="ORF">SAMN05421804_102386</name>
</gene>
<evidence type="ECO:0000256" key="9">
    <source>
        <dbReference type="ARBA" id="ARBA00023136"/>
    </source>
</evidence>
<dbReference type="InterPro" id="IPR045863">
    <property type="entry name" value="CorA_TM1_TM2"/>
</dbReference>
<feature type="transmembrane region" description="Helical" evidence="12">
    <location>
        <begin position="306"/>
        <end position="326"/>
    </location>
</feature>
<keyword evidence="6 12" id="KW-0460">Magnesium</keyword>
<keyword evidence="5 12" id="KW-0812">Transmembrane</keyword>
<sequence>MEKAKTIPIKQYIYSEKNYQEREITLSELESQESILHSTSNEKFWLNLDEEDPALLKSICELFKIHPLVQDDILLKGQRPKVEEYPHHLFIVAKMVYFKDNELMMEQISFILGKNYLLSFGEIEGDVFDRVRQKLSKEGTEVRTRGIDFLLYQLLDALVEGYYRTLEIMGEKIDVLEDNIMLQADKEEMRDIRSLKKDLLYLHKYAWPLREISSYLSKDDPLFINKETSMYFYDIHSQLMEVIDTIETYRELLAGLMDLSLSSVSYRLNEVMKVLTIISTIFIPLSFIAGVYGMNFKYMPELQSPYGYPLAWASMGAVALGMLYYFKKKKWF</sequence>
<comment type="function">
    <text evidence="11">Mediates influx of magnesium ions. Alternates between open and closed states. Activated by low cytoplasmic Mg(2+) levels. Inactive when cytoplasmic Mg(2+) levels are high.</text>
</comment>
<evidence type="ECO:0000256" key="1">
    <source>
        <dbReference type="ARBA" id="ARBA00004651"/>
    </source>
</evidence>
<evidence type="ECO:0000256" key="3">
    <source>
        <dbReference type="ARBA" id="ARBA00022448"/>
    </source>
</evidence>
<dbReference type="FunFam" id="1.20.58.340:FF:000004">
    <property type="entry name" value="Magnesium transport protein CorA"/>
    <property type="match status" value="1"/>
</dbReference>
<dbReference type="GO" id="GO:0015087">
    <property type="term" value="F:cobalt ion transmembrane transporter activity"/>
    <property type="evidence" value="ECO:0007669"/>
    <property type="project" value="UniProtKB-UniRule"/>
</dbReference>
<evidence type="ECO:0000256" key="6">
    <source>
        <dbReference type="ARBA" id="ARBA00022842"/>
    </source>
</evidence>
<evidence type="ECO:0000256" key="11">
    <source>
        <dbReference type="ARBA" id="ARBA00045497"/>
    </source>
</evidence>
<accession>A0A1G8KPI9</accession>
<evidence type="ECO:0000256" key="10">
    <source>
        <dbReference type="ARBA" id="ARBA00034269"/>
    </source>
</evidence>
<name>A0A1G8KPI9_9CLOT</name>
<comment type="subcellular location">
    <subcellularLocation>
        <location evidence="1">Cell membrane</location>
        <topology evidence="1">Multi-pass membrane protein</topology>
    </subcellularLocation>
    <subcellularLocation>
        <location evidence="12">Membrane</location>
        <topology evidence="12">Multi-pass membrane protein</topology>
    </subcellularLocation>
</comment>
<proteinExistence type="inferred from homology"/>
<dbReference type="GO" id="GO:0005886">
    <property type="term" value="C:plasma membrane"/>
    <property type="evidence" value="ECO:0007669"/>
    <property type="project" value="UniProtKB-SubCell"/>
</dbReference>
<keyword evidence="9 12" id="KW-0472">Membrane</keyword>
<dbReference type="EMBL" id="FNDZ01000002">
    <property type="protein sequence ID" value="SDI45313.1"/>
    <property type="molecule type" value="Genomic_DNA"/>
</dbReference>
<dbReference type="RefSeq" id="WP_051651763.1">
    <property type="nucleotide sequence ID" value="NZ_FNDZ01000002.1"/>
</dbReference>
<dbReference type="AlphaFoldDB" id="A0A1G8KPI9"/>
<dbReference type="CDD" id="cd12828">
    <property type="entry name" value="TmCorA-like_1"/>
    <property type="match status" value="1"/>
</dbReference>
<comment type="catalytic activity">
    <reaction evidence="10">
        <text>Mg(2+)(in) = Mg(2+)(out)</text>
        <dbReference type="Rhea" id="RHEA:29827"/>
        <dbReference type="ChEBI" id="CHEBI:18420"/>
    </reaction>
</comment>
<dbReference type="SUPFAM" id="SSF144083">
    <property type="entry name" value="Magnesium transport protein CorA, transmembrane region"/>
    <property type="match status" value="1"/>
</dbReference>
<dbReference type="SUPFAM" id="SSF143865">
    <property type="entry name" value="CorA soluble domain-like"/>
    <property type="match status" value="1"/>
</dbReference>
<evidence type="ECO:0000256" key="8">
    <source>
        <dbReference type="ARBA" id="ARBA00023065"/>
    </source>
</evidence>
<dbReference type="Gene3D" id="1.20.58.340">
    <property type="entry name" value="Magnesium transport protein CorA, transmembrane region"/>
    <property type="match status" value="2"/>
</dbReference>
<keyword evidence="7 12" id="KW-1133">Transmembrane helix</keyword>
<dbReference type="GO" id="GO:0000287">
    <property type="term" value="F:magnesium ion binding"/>
    <property type="evidence" value="ECO:0007669"/>
    <property type="project" value="TreeGrafter"/>
</dbReference>
<evidence type="ECO:0000256" key="2">
    <source>
        <dbReference type="ARBA" id="ARBA00009765"/>
    </source>
</evidence>
<evidence type="ECO:0000313" key="14">
    <source>
        <dbReference type="Proteomes" id="UP000183255"/>
    </source>
</evidence>
<dbReference type="NCBIfam" id="TIGR00383">
    <property type="entry name" value="corA"/>
    <property type="match status" value="1"/>
</dbReference>
<dbReference type="InterPro" id="IPR045861">
    <property type="entry name" value="CorA_cytoplasmic_dom"/>
</dbReference>
<organism evidence="13 14">
    <name type="scientific">Proteiniclasticum ruminis</name>
    <dbReference type="NCBI Taxonomy" id="398199"/>
    <lineage>
        <taxon>Bacteria</taxon>
        <taxon>Bacillati</taxon>
        <taxon>Bacillota</taxon>
        <taxon>Clostridia</taxon>
        <taxon>Eubacteriales</taxon>
        <taxon>Clostridiaceae</taxon>
        <taxon>Proteiniclasticum</taxon>
    </lineage>
</organism>
<evidence type="ECO:0000256" key="5">
    <source>
        <dbReference type="ARBA" id="ARBA00022692"/>
    </source>
</evidence>
<dbReference type="PANTHER" id="PTHR46494">
    <property type="entry name" value="CORA FAMILY METAL ION TRANSPORTER (EUROFUNG)"/>
    <property type="match status" value="1"/>
</dbReference>
<dbReference type="Gene3D" id="3.30.460.20">
    <property type="entry name" value="CorA soluble domain-like"/>
    <property type="match status" value="1"/>
</dbReference>
<dbReference type="InterPro" id="IPR004488">
    <property type="entry name" value="Mg/Co-transport_prot_CorA"/>
</dbReference>
<evidence type="ECO:0000256" key="4">
    <source>
        <dbReference type="ARBA" id="ARBA00022475"/>
    </source>
</evidence>
<keyword evidence="3 12" id="KW-0813">Transport</keyword>
<dbReference type="Pfam" id="PF01544">
    <property type="entry name" value="CorA"/>
    <property type="match status" value="1"/>
</dbReference>
<dbReference type="PANTHER" id="PTHR46494:SF1">
    <property type="entry name" value="CORA FAMILY METAL ION TRANSPORTER (EUROFUNG)"/>
    <property type="match status" value="1"/>
</dbReference>
<protein>
    <recommendedName>
        <fullName evidence="12">Magnesium transport protein CorA</fullName>
    </recommendedName>
</protein>
<evidence type="ECO:0000256" key="12">
    <source>
        <dbReference type="RuleBase" id="RU362010"/>
    </source>
</evidence>
<dbReference type="GO" id="GO:0015095">
    <property type="term" value="F:magnesium ion transmembrane transporter activity"/>
    <property type="evidence" value="ECO:0007669"/>
    <property type="project" value="UniProtKB-UniRule"/>
</dbReference>
<evidence type="ECO:0000256" key="7">
    <source>
        <dbReference type="ARBA" id="ARBA00022989"/>
    </source>
</evidence>
<dbReference type="GO" id="GO:0050897">
    <property type="term" value="F:cobalt ion binding"/>
    <property type="evidence" value="ECO:0007669"/>
    <property type="project" value="TreeGrafter"/>
</dbReference>
<reference evidence="13 14" key="1">
    <citation type="submission" date="2016-10" db="EMBL/GenBank/DDBJ databases">
        <authorList>
            <person name="de Groot N.N."/>
        </authorList>
    </citation>
    <scope>NUCLEOTIDE SEQUENCE [LARGE SCALE GENOMIC DNA]</scope>
    <source>
        <strain evidence="13 14">CGMCC 1.5058</strain>
    </source>
</reference>
<dbReference type="Proteomes" id="UP000183255">
    <property type="component" value="Unassembled WGS sequence"/>
</dbReference>
<feature type="transmembrane region" description="Helical" evidence="12">
    <location>
        <begin position="274"/>
        <end position="294"/>
    </location>
</feature>
<keyword evidence="8 12" id="KW-0406">Ion transport</keyword>
<comment type="similarity">
    <text evidence="2 12">Belongs to the CorA metal ion transporter (MIT) (TC 1.A.35) family.</text>
</comment>
<evidence type="ECO:0000313" key="13">
    <source>
        <dbReference type="EMBL" id="SDI45313.1"/>
    </source>
</evidence>